<dbReference type="EMBL" id="GBRH01270129">
    <property type="protein sequence ID" value="JAD27766.1"/>
    <property type="molecule type" value="Transcribed_RNA"/>
</dbReference>
<accession>A0A0A8YP52</accession>
<dbReference type="AlphaFoldDB" id="A0A0A8YP52"/>
<proteinExistence type="predicted"/>
<name>A0A0A8YP52_ARUDO</name>
<sequence length="41" mass="4703">MHLLSGLFNRIIASLLMVVLVKYVRLRLHVLGKNKAVLLFI</sequence>
<organism evidence="1">
    <name type="scientific">Arundo donax</name>
    <name type="common">Giant reed</name>
    <name type="synonym">Donax arundinaceus</name>
    <dbReference type="NCBI Taxonomy" id="35708"/>
    <lineage>
        <taxon>Eukaryota</taxon>
        <taxon>Viridiplantae</taxon>
        <taxon>Streptophyta</taxon>
        <taxon>Embryophyta</taxon>
        <taxon>Tracheophyta</taxon>
        <taxon>Spermatophyta</taxon>
        <taxon>Magnoliopsida</taxon>
        <taxon>Liliopsida</taxon>
        <taxon>Poales</taxon>
        <taxon>Poaceae</taxon>
        <taxon>PACMAD clade</taxon>
        <taxon>Arundinoideae</taxon>
        <taxon>Arundineae</taxon>
        <taxon>Arundo</taxon>
    </lineage>
</organism>
<reference evidence="1" key="1">
    <citation type="submission" date="2014-09" db="EMBL/GenBank/DDBJ databases">
        <authorList>
            <person name="Magalhaes I.L.F."/>
            <person name="Oliveira U."/>
            <person name="Santos F.R."/>
            <person name="Vidigal T.H.D.A."/>
            <person name="Brescovit A.D."/>
            <person name="Santos A.J."/>
        </authorList>
    </citation>
    <scope>NUCLEOTIDE SEQUENCE</scope>
    <source>
        <tissue evidence="1">Shoot tissue taken approximately 20 cm above the soil surface</tissue>
    </source>
</reference>
<evidence type="ECO:0000313" key="1">
    <source>
        <dbReference type="EMBL" id="JAD27766.1"/>
    </source>
</evidence>
<protein>
    <submittedName>
        <fullName evidence="1">Uncharacterized protein</fullName>
    </submittedName>
</protein>
<reference evidence="1" key="2">
    <citation type="journal article" date="2015" name="Data Brief">
        <title>Shoot transcriptome of the giant reed, Arundo donax.</title>
        <authorList>
            <person name="Barrero R.A."/>
            <person name="Guerrero F.D."/>
            <person name="Moolhuijzen P."/>
            <person name="Goolsby J.A."/>
            <person name="Tidwell J."/>
            <person name="Bellgard S.E."/>
            <person name="Bellgard M.I."/>
        </authorList>
    </citation>
    <scope>NUCLEOTIDE SEQUENCE</scope>
    <source>
        <tissue evidence="1">Shoot tissue taken approximately 20 cm above the soil surface</tissue>
    </source>
</reference>